<dbReference type="AlphaFoldDB" id="A0A0B4FFP1"/>
<gene>
    <name evidence="1" type="ORF">MAN_01787</name>
</gene>
<dbReference type="Proteomes" id="UP000031186">
    <property type="component" value="Unassembled WGS sequence"/>
</dbReference>
<name>A0A0B4FFP1_METAF</name>
<evidence type="ECO:0000313" key="1">
    <source>
        <dbReference type="EMBL" id="KID69273.1"/>
    </source>
</evidence>
<proteinExistence type="predicted"/>
<keyword evidence="2" id="KW-1185">Reference proteome</keyword>
<dbReference type="HOGENOM" id="CLU_094295_0_0_1"/>
<accession>A0A0B4FFP1</accession>
<protein>
    <submittedName>
        <fullName evidence="1">Uncharacterized protein</fullName>
    </submittedName>
</protein>
<evidence type="ECO:0000313" key="2">
    <source>
        <dbReference type="Proteomes" id="UP000031186"/>
    </source>
</evidence>
<comment type="caution">
    <text evidence="1">The sequence shown here is derived from an EMBL/GenBank/DDBJ whole genome shotgun (WGS) entry which is preliminary data.</text>
</comment>
<dbReference type="EMBL" id="AZNF01000002">
    <property type="protein sequence ID" value="KID69273.1"/>
    <property type="molecule type" value="Genomic_DNA"/>
</dbReference>
<reference evidence="1 2" key="1">
    <citation type="journal article" date="2014" name="Proc. Natl. Acad. Sci. U.S.A.">
        <title>Trajectory and genomic determinants of fungal-pathogen speciation and host adaptation.</title>
        <authorList>
            <person name="Hu X."/>
            <person name="Xiao G."/>
            <person name="Zheng P."/>
            <person name="Shang Y."/>
            <person name="Su Y."/>
            <person name="Zhang X."/>
            <person name="Liu X."/>
            <person name="Zhan S."/>
            <person name="St Leger R.J."/>
            <person name="Wang C."/>
        </authorList>
    </citation>
    <scope>NUCLEOTIDE SEQUENCE [LARGE SCALE GENOMIC DNA]</scope>
    <source>
        <strain evidence="1 2">ARSEF 549</strain>
    </source>
</reference>
<organism evidence="1 2">
    <name type="scientific">Metarhizium anisopliae (strain ARSEF 549)</name>
    <dbReference type="NCBI Taxonomy" id="3151832"/>
    <lineage>
        <taxon>Eukaryota</taxon>
        <taxon>Fungi</taxon>
        <taxon>Dikarya</taxon>
        <taxon>Ascomycota</taxon>
        <taxon>Pezizomycotina</taxon>
        <taxon>Sordariomycetes</taxon>
        <taxon>Hypocreomycetidae</taxon>
        <taxon>Hypocreales</taxon>
        <taxon>Clavicipitaceae</taxon>
        <taxon>Metarhizium</taxon>
    </lineage>
</organism>
<feature type="non-terminal residue" evidence="1">
    <location>
        <position position="1"/>
    </location>
</feature>
<dbReference type="VEuPathDB" id="FungiDB:MAN_01787"/>
<sequence length="258" mass="28577">MVAQSQVKKIIKVTVIDYGGQCHSDPAIEEALKGFDVEVWDWGKVDLRSDVILNCASSVREISLYSSGNGAAVMGWSDPQVFGNPKFPKGEDDTELEHERLLTSINNFKTQLNIIRGVPKALEEYVLAFMDGLQSEHQTFFRAEDAGQVASEGQSLIQRLKTTSLTREVSERRNRVKLSIPGNEEESHPWIGCLDNFRGFLCGCQEAKVTPVTIAIIDDGMSDLSLQRAIATGKSFSHYPNSTEFMNAYFVPSGKHGT</sequence>